<accession>A0A8S9ISV8</accession>
<comment type="caution">
    <text evidence="1">The sequence shown here is derived from an EMBL/GenBank/DDBJ whole genome shotgun (WGS) entry which is preliminary data.</text>
</comment>
<protein>
    <submittedName>
        <fullName evidence="1">Uncharacterized protein</fullName>
    </submittedName>
</protein>
<evidence type="ECO:0000313" key="1">
    <source>
        <dbReference type="EMBL" id="KAF2573031.1"/>
    </source>
</evidence>
<proteinExistence type="predicted"/>
<dbReference type="AlphaFoldDB" id="A0A8S9ISV8"/>
<organism evidence="1">
    <name type="scientific">Brassica cretica</name>
    <name type="common">Mustard</name>
    <dbReference type="NCBI Taxonomy" id="69181"/>
    <lineage>
        <taxon>Eukaryota</taxon>
        <taxon>Viridiplantae</taxon>
        <taxon>Streptophyta</taxon>
        <taxon>Embryophyta</taxon>
        <taxon>Tracheophyta</taxon>
        <taxon>Spermatophyta</taxon>
        <taxon>Magnoliopsida</taxon>
        <taxon>eudicotyledons</taxon>
        <taxon>Gunneridae</taxon>
        <taxon>Pentapetalae</taxon>
        <taxon>rosids</taxon>
        <taxon>malvids</taxon>
        <taxon>Brassicales</taxon>
        <taxon>Brassicaceae</taxon>
        <taxon>Brassiceae</taxon>
        <taxon>Brassica</taxon>
    </lineage>
</organism>
<gene>
    <name evidence="1" type="ORF">F2Q70_00001666</name>
</gene>
<reference evidence="1" key="1">
    <citation type="submission" date="2019-12" db="EMBL/GenBank/DDBJ databases">
        <title>Genome sequencing and annotation of Brassica cretica.</title>
        <authorList>
            <person name="Studholme D.J."/>
            <person name="Sarris P.F."/>
        </authorList>
    </citation>
    <scope>NUCLEOTIDE SEQUENCE</scope>
    <source>
        <strain evidence="1">PFS-102/07</strain>
        <tissue evidence="1">Leaf</tissue>
    </source>
</reference>
<name>A0A8S9ISV8_BRACR</name>
<sequence>MEEEIIADLELSYLPAELINTSGCPPVIIANDRQLQNFVRFVQKSDSTRLCVTCKANAENPNEAAFDLNKSPADPYTDEEEKTRLTVGTNQLMCMLRGRARRRMKSGKESQLMRMGTMMLIP</sequence>
<dbReference type="EMBL" id="QGKY02001015">
    <property type="protein sequence ID" value="KAF2573031.1"/>
    <property type="molecule type" value="Genomic_DNA"/>
</dbReference>